<evidence type="ECO:0000313" key="3">
    <source>
        <dbReference type="Proteomes" id="UP001497623"/>
    </source>
</evidence>
<sequence>MMIGCVAENHASGSNELSPPRKKRRFGNVLDDNDQVSKTHSIGHLVTQHEPSGKENETISKEKYLAAACKESFDIQNLEGHRIYPKTMHLLRDLQSLDQSFLHHMNSMMSSLKHFLNGAQDCHGLLEECLQAVRVVDGMDNLVRSHDGKPKSTRKPLTDHNAYYIDNKFFFEKL</sequence>
<protein>
    <submittedName>
        <fullName evidence="2">Uncharacterized protein</fullName>
    </submittedName>
</protein>
<name>A0AAV2S7Q3_MEGNR</name>
<proteinExistence type="predicted"/>
<feature type="region of interest" description="Disordered" evidence="1">
    <location>
        <begin position="1"/>
        <end position="28"/>
    </location>
</feature>
<keyword evidence="3" id="KW-1185">Reference proteome</keyword>
<dbReference type="AlphaFoldDB" id="A0AAV2S7Q3"/>
<reference evidence="2 3" key="1">
    <citation type="submission" date="2024-05" db="EMBL/GenBank/DDBJ databases">
        <authorList>
            <person name="Wallberg A."/>
        </authorList>
    </citation>
    <scope>NUCLEOTIDE SEQUENCE [LARGE SCALE GENOMIC DNA]</scope>
</reference>
<gene>
    <name evidence="2" type="ORF">MNOR_LOCUS33297</name>
</gene>
<dbReference type="Proteomes" id="UP001497623">
    <property type="component" value="Unassembled WGS sequence"/>
</dbReference>
<organism evidence="2 3">
    <name type="scientific">Meganyctiphanes norvegica</name>
    <name type="common">Northern krill</name>
    <name type="synonym">Thysanopoda norvegica</name>
    <dbReference type="NCBI Taxonomy" id="48144"/>
    <lineage>
        <taxon>Eukaryota</taxon>
        <taxon>Metazoa</taxon>
        <taxon>Ecdysozoa</taxon>
        <taxon>Arthropoda</taxon>
        <taxon>Crustacea</taxon>
        <taxon>Multicrustacea</taxon>
        <taxon>Malacostraca</taxon>
        <taxon>Eumalacostraca</taxon>
        <taxon>Eucarida</taxon>
        <taxon>Euphausiacea</taxon>
        <taxon>Euphausiidae</taxon>
        <taxon>Meganyctiphanes</taxon>
    </lineage>
</organism>
<evidence type="ECO:0000313" key="2">
    <source>
        <dbReference type="EMBL" id="CAL4165733.1"/>
    </source>
</evidence>
<accession>A0AAV2S7Q3</accession>
<comment type="caution">
    <text evidence="2">The sequence shown here is derived from an EMBL/GenBank/DDBJ whole genome shotgun (WGS) entry which is preliminary data.</text>
</comment>
<dbReference type="EMBL" id="CAXKWB010047671">
    <property type="protein sequence ID" value="CAL4165733.1"/>
    <property type="molecule type" value="Genomic_DNA"/>
</dbReference>
<evidence type="ECO:0000256" key="1">
    <source>
        <dbReference type="SAM" id="MobiDB-lite"/>
    </source>
</evidence>